<accession>A0A6C0D4Q2</accession>
<reference evidence="3" key="1">
    <citation type="journal article" date="2020" name="Nature">
        <title>Giant virus diversity and host interactions through global metagenomics.</title>
        <authorList>
            <person name="Schulz F."/>
            <person name="Roux S."/>
            <person name="Paez-Espino D."/>
            <person name="Jungbluth S."/>
            <person name="Walsh D.A."/>
            <person name="Denef V.J."/>
            <person name="McMahon K.D."/>
            <person name="Konstantinidis K.T."/>
            <person name="Eloe-Fadrosh E.A."/>
            <person name="Kyrpides N.C."/>
            <person name="Woyke T."/>
        </authorList>
    </citation>
    <scope>NUCLEOTIDE SEQUENCE</scope>
    <source>
        <strain evidence="3">GVMAG-M-3300023174-124</strain>
    </source>
</reference>
<evidence type="ECO:0000256" key="2">
    <source>
        <dbReference type="SAM" id="MobiDB-lite"/>
    </source>
</evidence>
<evidence type="ECO:0000256" key="1">
    <source>
        <dbReference type="SAM" id="Coils"/>
    </source>
</evidence>
<feature type="region of interest" description="Disordered" evidence="2">
    <location>
        <begin position="43"/>
        <end position="67"/>
    </location>
</feature>
<proteinExistence type="predicted"/>
<dbReference type="SUPFAM" id="SSF48371">
    <property type="entry name" value="ARM repeat"/>
    <property type="match status" value="1"/>
</dbReference>
<feature type="coiled-coil region" evidence="1">
    <location>
        <begin position="229"/>
        <end position="256"/>
    </location>
</feature>
<organism evidence="3">
    <name type="scientific">viral metagenome</name>
    <dbReference type="NCBI Taxonomy" id="1070528"/>
    <lineage>
        <taxon>unclassified sequences</taxon>
        <taxon>metagenomes</taxon>
        <taxon>organismal metagenomes</taxon>
    </lineage>
</organism>
<dbReference type="InterPro" id="IPR016024">
    <property type="entry name" value="ARM-type_fold"/>
</dbReference>
<sequence length="315" mass="37105">MISTGFFYNLDAIQKIMETEAPYSLSSSILNIIQELENEITTTTDISKPRPREYNDTSMKKQSNHGRKMDEKWEMISSIKPNIMKISKEGFEKQLSDLRSGLNKLSTKTYDTLKIKIIEQVKEIMDEDRHQNVQKIVEFIFDTAISNKFYSELYSQLYKELIDMFAIFKDVIEPFLKQYIESIHTICIVDQNEDYNGFCENNKKNEKRKATTVFMANLLKNQVITQPVVMDMIIEMQELSEKYIEEENRKPEVEEITENLFLLITSSPVSIKTEDLWKMKIEPDIRRFAAYKAKDKTSLSNRVVFKYMDIVEKHL</sequence>
<feature type="compositionally biased region" description="Basic and acidic residues" evidence="2">
    <location>
        <begin position="47"/>
        <end position="59"/>
    </location>
</feature>
<dbReference type="AlphaFoldDB" id="A0A6C0D4Q2"/>
<evidence type="ECO:0008006" key="4">
    <source>
        <dbReference type="Google" id="ProtNLM"/>
    </source>
</evidence>
<dbReference type="EMBL" id="MN739538">
    <property type="protein sequence ID" value="QHT11788.1"/>
    <property type="molecule type" value="Genomic_DNA"/>
</dbReference>
<dbReference type="Gene3D" id="1.25.40.180">
    <property type="match status" value="1"/>
</dbReference>
<protein>
    <recommendedName>
        <fullName evidence="4">MIF4G domain-containing protein</fullName>
    </recommendedName>
</protein>
<evidence type="ECO:0000313" key="3">
    <source>
        <dbReference type="EMBL" id="QHT11788.1"/>
    </source>
</evidence>
<name>A0A6C0D4Q2_9ZZZZ</name>
<keyword evidence="1" id="KW-0175">Coiled coil</keyword>